<dbReference type="EMBL" id="CP035704">
    <property type="protein sequence ID" value="QBB70198.1"/>
    <property type="molecule type" value="Genomic_DNA"/>
</dbReference>
<organism evidence="4 5">
    <name type="scientific">Pseudolysobacter antarcticus</name>
    <dbReference type="NCBI Taxonomy" id="2511995"/>
    <lineage>
        <taxon>Bacteria</taxon>
        <taxon>Pseudomonadati</taxon>
        <taxon>Pseudomonadota</taxon>
        <taxon>Gammaproteobacteria</taxon>
        <taxon>Lysobacterales</taxon>
        <taxon>Rhodanobacteraceae</taxon>
        <taxon>Pseudolysobacter</taxon>
    </lineage>
</organism>
<dbReference type="InterPro" id="IPR008964">
    <property type="entry name" value="Invasin/intimin_cell_adhesion"/>
</dbReference>
<dbReference type="Proteomes" id="UP000291562">
    <property type="component" value="Chromosome"/>
</dbReference>
<evidence type="ECO:0000256" key="1">
    <source>
        <dbReference type="ARBA" id="ARBA00010116"/>
    </source>
</evidence>
<dbReference type="SUPFAM" id="SSF49373">
    <property type="entry name" value="Invasin/intimin cell-adhesion fragments"/>
    <property type="match status" value="4"/>
</dbReference>
<dbReference type="PROSITE" id="PS51127">
    <property type="entry name" value="BIG1"/>
    <property type="match status" value="3"/>
</dbReference>
<evidence type="ECO:0000259" key="3">
    <source>
        <dbReference type="PROSITE" id="PS51127"/>
    </source>
</evidence>
<feature type="domain" description="Big-1" evidence="3">
    <location>
        <begin position="245"/>
        <end position="341"/>
    </location>
</feature>
<feature type="domain" description="Big-1" evidence="3">
    <location>
        <begin position="138"/>
        <end position="234"/>
    </location>
</feature>
<evidence type="ECO:0000313" key="5">
    <source>
        <dbReference type="Proteomes" id="UP000291562"/>
    </source>
</evidence>
<evidence type="ECO:0000256" key="2">
    <source>
        <dbReference type="SAM" id="SignalP"/>
    </source>
</evidence>
<dbReference type="AlphaFoldDB" id="A0A411HI54"/>
<feature type="domain" description="Big-1" evidence="3">
    <location>
        <begin position="31"/>
        <end position="127"/>
    </location>
</feature>
<accession>A0A411HI54</accession>
<proteinExistence type="inferred from homology"/>
<evidence type="ECO:0000313" key="4">
    <source>
        <dbReference type="EMBL" id="QBB70198.1"/>
    </source>
</evidence>
<name>A0A411HI54_9GAMM</name>
<dbReference type="SMART" id="SM00634">
    <property type="entry name" value="BID_1"/>
    <property type="match status" value="4"/>
</dbReference>
<feature type="signal peptide" evidence="2">
    <location>
        <begin position="1"/>
        <end position="23"/>
    </location>
</feature>
<dbReference type="KEGG" id="xbc:ELE36_07375"/>
<keyword evidence="2" id="KW-0732">Signal</keyword>
<feature type="chain" id="PRO_5019345932" description="Big-1 domain-containing protein" evidence="2">
    <location>
        <begin position="24"/>
        <end position="464"/>
    </location>
</feature>
<keyword evidence="5" id="KW-1185">Reference proteome</keyword>
<reference evidence="4 5" key="1">
    <citation type="submission" date="2019-01" db="EMBL/GenBank/DDBJ databases">
        <title>Pseudolysobacter antarctica gen. nov., sp. nov., isolated from Fildes Peninsula, Antarctica.</title>
        <authorList>
            <person name="Wei Z."/>
            <person name="Peng F."/>
        </authorList>
    </citation>
    <scope>NUCLEOTIDE SEQUENCE [LARGE SCALE GENOMIC DNA]</scope>
    <source>
        <strain evidence="4 5">AQ6-296</strain>
    </source>
</reference>
<dbReference type="Gene3D" id="2.60.40.10">
    <property type="entry name" value="Immunoglobulins"/>
    <property type="match status" value="4"/>
</dbReference>
<comment type="similarity">
    <text evidence="1">Belongs to the intimin/invasin family.</text>
</comment>
<protein>
    <recommendedName>
        <fullName evidence="3">Big-1 domain-containing protein</fullName>
    </recommendedName>
</protein>
<dbReference type="InterPro" id="IPR013783">
    <property type="entry name" value="Ig-like_fold"/>
</dbReference>
<dbReference type="InterPro" id="IPR003344">
    <property type="entry name" value="Big_1_dom"/>
</dbReference>
<sequence>MTRLILRFIATTILTLVAVSPCAGGTPTSMVANASTTPQSATINTSFAHPLAVTVKDSGNSPVSGINVTFTAPASGASGLFSNSTTTITIATNASGIASAPFTANAVVGGAYIVTASATGLTNVNFSLTNNSLASSMTANASTTPQSATINTPFAHPLAVTVKDSGNSPVSGINVTFTAPASGASGLFSNSTTIITIATNASGIASAPFTANAVVGGAYIVTAAATGLTNVNFSLTNNSLASSMTANASTTPQSTTVNTSFAHPLAVTVKDSGNSPVSGVFVTFTAPSSGASGLFSNSTTTITIATNASGIASAAFTANAVVGGAYIVTAAATGLTAVNFSLTNSALAQSMTANTGTTPQSTLINSAFGFALGVTVKDASNGPLSGVNVTFTAPSSGASGHFVNTTTTITVATNASGIALTSFTANSTKCSYAVKATAGTLQTGFVLTNEPDAMDDILFCYGFE</sequence>
<gene>
    <name evidence="4" type="ORF">ELE36_07375</name>
</gene>
<dbReference type="OrthoDB" id="8320584at2"/>
<dbReference type="RefSeq" id="WP_129832457.1">
    <property type="nucleotide sequence ID" value="NZ_CP035704.1"/>
</dbReference>